<feature type="transmembrane region" description="Helical" evidence="1">
    <location>
        <begin position="20"/>
        <end position="37"/>
    </location>
</feature>
<keyword evidence="4" id="KW-1185">Reference proteome</keyword>
<dbReference type="STRING" id="889453.SAMN03080601_02461"/>
<evidence type="ECO:0000313" key="3">
    <source>
        <dbReference type="EMBL" id="SKC21829.1"/>
    </source>
</evidence>
<evidence type="ECO:0000259" key="2">
    <source>
        <dbReference type="Pfam" id="PF22827"/>
    </source>
</evidence>
<name>A0A1T5HMG7_9BACT</name>
<organism evidence="3 4">
    <name type="scientific">Alkalitalea saponilacus</name>
    <dbReference type="NCBI Taxonomy" id="889453"/>
    <lineage>
        <taxon>Bacteria</taxon>
        <taxon>Pseudomonadati</taxon>
        <taxon>Bacteroidota</taxon>
        <taxon>Bacteroidia</taxon>
        <taxon>Marinilabiliales</taxon>
        <taxon>Marinilabiliaceae</taxon>
        <taxon>Alkalitalea</taxon>
    </lineage>
</organism>
<dbReference type="RefSeq" id="WP_079558174.1">
    <property type="nucleotide sequence ID" value="NZ_CP021904.1"/>
</dbReference>
<dbReference type="AlphaFoldDB" id="A0A1T5HMG7"/>
<gene>
    <name evidence="3" type="ORF">SAMN03080601_02461</name>
</gene>
<feature type="domain" description="Gliding motility protein GldL-like N-terminal" evidence="2">
    <location>
        <begin position="20"/>
        <end position="78"/>
    </location>
</feature>
<dbReference type="NCBIfam" id="TIGR03513">
    <property type="entry name" value="GldL_gliding"/>
    <property type="match status" value="1"/>
</dbReference>
<keyword evidence="1" id="KW-1133">Transmembrane helix</keyword>
<reference evidence="3 4" key="1">
    <citation type="submission" date="2017-02" db="EMBL/GenBank/DDBJ databases">
        <authorList>
            <person name="Peterson S.W."/>
        </authorList>
    </citation>
    <scope>NUCLEOTIDE SEQUENCE [LARGE SCALE GENOMIC DNA]</scope>
    <source>
        <strain evidence="3 4">DSM 24412</strain>
    </source>
</reference>
<accession>A0A1T5HMG7</accession>
<keyword evidence="1" id="KW-0472">Membrane</keyword>
<sequence>MSGSGFFGSPAYKKIMAKTYGIGAAVVILGALWKILHWPGADYMLMAGLGTEALIFFLSAFEPPHEMPDWSLVYPELVGLEPRESKVSLNAGGGGVAVGGGGGSELAALIQGGHLDVSTVEKLSEGIKKLSQTASSLSNLSEASMATEAYLQAMKSASDSVGSFAGVSSKLGESAESLASSFVNTAQSVSSSGTQFSQKLTATGESFVDVLKESGDKLVQSYQALGESMTTQVEKVSGDGAKYTEGLASANQKLAAINSAYELQLSSINDQVQSSQQLTKSLGDISQHMSQSVSDTAAYKQEVANLTKTLGDLNSIYGNMLSAMSVGGNK</sequence>
<dbReference type="InterPro" id="IPR055087">
    <property type="entry name" value="GldL-like_N"/>
</dbReference>
<proteinExistence type="predicted"/>
<keyword evidence="1" id="KW-0812">Transmembrane</keyword>
<dbReference type="EMBL" id="FUYV01000015">
    <property type="protein sequence ID" value="SKC21829.1"/>
    <property type="molecule type" value="Genomic_DNA"/>
</dbReference>
<dbReference type="Pfam" id="PF22827">
    <property type="entry name" value="GldL_N"/>
    <property type="match status" value="1"/>
</dbReference>
<dbReference type="Proteomes" id="UP000191055">
    <property type="component" value="Unassembled WGS sequence"/>
</dbReference>
<dbReference type="OrthoDB" id="1466660at2"/>
<dbReference type="InterPro" id="IPR019852">
    <property type="entry name" value="Motility-assoc_prot_GldL"/>
</dbReference>
<dbReference type="KEGG" id="asx:CDL62_09730"/>
<evidence type="ECO:0000256" key="1">
    <source>
        <dbReference type="SAM" id="Phobius"/>
    </source>
</evidence>
<protein>
    <submittedName>
        <fullName evidence="3">Gliding motility-associated protein GldL</fullName>
    </submittedName>
</protein>
<evidence type="ECO:0000313" key="4">
    <source>
        <dbReference type="Proteomes" id="UP000191055"/>
    </source>
</evidence>